<evidence type="ECO:0000256" key="1">
    <source>
        <dbReference type="SAM" id="Phobius"/>
    </source>
</evidence>
<dbReference type="EnsemblBacteria" id="ABC18684">
    <property type="protein sequence ID" value="ABC18684"/>
    <property type="gene ID" value="Moth_0350"/>
</dbReference>
<evidence type="ECO:0000313" key="2">
    <source>
        <dbReference type="EMBL" id="ABC18684.1"/>
    </source>
</evidence>
<dbReference type="EMBL" id="CP000232">
    <property type="protein sequence ID" value="ABC18684.1"/>
    <property type="molecule type" value="Genomic_DNA"/>
</dbReference>
<organism evidence="2">
    <name type="scientific">Moorella thermoacetica (strain ATCC 39073 / JCM 9320)</name>
    <dbReference type="NCBI Taxonomy" id="264732"/>
    <lineage>
        <taxon>Bacteria</taxon>
        <taxon>Bacillati</taxon>
        <taxon>Bacillota</taxon>
        <taxon>Clostridia</taxon>
        <taxon>Neomoorellales</taxon>
        <taxon>Neomoorellaceae</taxon>
        <taxon>Neomoorella</taxon>
    </lineage>
</organism>
<dbReference type="PATRIC" id="fig|264732.11.peg.380"/>
<protein>
    <submittedName>
        <fullName evidence="2">Uncharacterized protein</fullName>
    </submittedName>
</protein>
<dbReference type="KEGG" id="mta:Moth_0350"/>
<dbReference type="AlphaFoldDB" id="Q2RLK5"/>
<name>Q2RLK5_MOOTA</name>
<proteinExistence type="predicted"/>
<dbReference type="HOGENOM" id="CLU_2317179_0_0_9"/>
<feature type="transmembrane region" description="Helical" evidence="1">
    <location>
        <begin position="71"/>
        <end position="91"/>
    </location>
</feature>
<feature type="transmembrane region" description="Helical" evidence="1">
    <location>
        <begin position="38"/>
        <end position="65"/>
    </location>
</feature>
<gene>
    <name evidence="2" type="ordered locus">Moth_0350</name>
</gene>
<keyword evidence="1" id="KW-1133">Transmembrane helix</keyword>
<sequence length="99" mass="11692">MLRRKILQSVKSFWCFPKPYTFSNDPQKDAGGRFGIRVVITCIGISLIYLLFWIFGLGMVSLAIFKMSKIVILKVFALSLWVYFYFIRWLYAEENAYKD</sequence>
<dbReference type="OrthoDB" id="9989657at2"/>
<accession>Q2RLK5</accession>
<keyword evidence="1" id="KW-0472">Membrane</keyword>
<keyword evidence="1" id="KW-0812">Transmembrane</keyword>
<reference evidence="2" key="1">
    <citation type="submission" date="2005-12" db="EMBL/GenBank/DDBJ databases">
        <title>Complete sequence of Moorella thermoacetica ATCC 39073.</title>
        <authorList>
            <consortium name="US DOE Joint Genome Institute"/>
            <person name="Copeland A."/>
            <person name="Lucas S."/>
            <person name="Lapidus A."/>
            <person name="Barry K."/>
            <person name="Detter J.C."/>
            <person name="Glavina T."/>
            <person name="Hammon N."/>
            <person name="Israni S."/>
            <person name="Pitluck S."/>
            <person name="Chertkov O."/>
            <person name="Saunders E.H."/>
            <person name="Brettin T."/>
            <person name="Bruce D."/>
            <person name="Han C."/>
            <person name="Tapia R."/>
            <person name="Gilna P."/>
            <person name="Schmutz J."/>
            <person name="Larimer F."/>
            <person name="Land M."/>
            <person name="Kyrpides N."/>
            <person name="Anderson I."/>
            <person name="Richardson P."/>
            <person name="Ragsdale S."/>
        </authorList>
    </citation>
    <scope>NUCLEOTIDE SEQUENCE</scope>
    <source>
        <strain evidence="2">ATCC 39073</strain>
    </source>
</reference>